<dbReference type="Pfam" id="PF10593">
    <property type="entry name" value="Z1"/>
    <property type="match status" value="1"/>
</dbReference>
<evidence type="ECO:0000259" key="1">
    <source>
        <dbReference type="Pfam" id="PF10593"/>
    </source>
</evidence>
<organism evidence="2 3">
    <name type="scientific">Agrococcus pavilionensis RW1</name>
    <dbReference type="NCBI Taxonomy" id="1330458"/>
    <lineage>
        <taxon>Bacteria</taxon>
        <taxon>Bacillati</taxon>
        <taxon>Actinomycetota</taxon>
        <taxon>Actinomycetes</taxon>
        <taxon>Micrococcales</taxon>
        <taxon>Microbacteriaceae</taxon>
        <taxon>Agrococcus</taxon>
    </lineage>
</organism>
<gene>
    <name evidence="2" type="ORF">L332_08020</name>
</gene>
<feature type="domain" description="Putative endonuclease Z1" evidence="1">
    <location>
        <begin position="404"/>
        <end position="638"/>
    </location>
</feature>
<dbReference type="SUPFAM" id="SSF52540">
    <property type="entry name" value="P-loop containing nucleoside triphosphate hydrolases"/>
    <property type="match status" value="1"/>
</dbReference>
<reference evidence="2 3" key="1">
    <citation type="journal article" date="2013" name="Genome Announc.">
        <title>First draft genome sequence from a member of the genus agrococcus, isolated from modern microbialites.</title>
        <authorList>
            <person name="White R.A.III."/>
            <person name="Grassa C.J."/>
            <person name="Suttle C.A."/>
        </authorList>
    </citation>
    <scope>NUCLEOTIDE SEQUENCE [LARGE SCALE GENOMIC DNA]</scope>
    <source>
        <strain evidence="2 3">RW1</strain>
    </source>
</reference>
<sequence length="912" mass="101113">MEADMDITTQRKHLLHTLNRLITDDSSIELDDLRSRAHQVAPILTPGLVAADIESVIDDIIELRKVELRLGIGVVDQAEFTEWIDERKPTVELTRWNAYRELLFERNWAPNVIANLDSQTDRLVELMGDPTVDGEWARRGLAIGEVQSGKTATYVGVLNKAIDYGYNLIVIIGGHTEDLRRQTQQRVDSDLLGFDSAFTEDHIDATQAKRLVGVGLIDGTTHTNVLTTTNSDFNSAAKRTSRVAIGGAVPTVFVVKKNAAVLRNLANYLKQQHASGRLSVPLVVIDDEADWASINTRGEDDVAAVNAAIRELLNSSARSSYMAITATPFANVLIDDANQEDLFPRHYIQALESPSNYSGISRYFGDGESPGEHAHALIDDVADCVAMLPYSHKRTHLVTELPESLHDAIATFLVGVGVRRLRGDGASAAAMMVNVSRFNDIQTRIHGLTQAAVLDLLDAAAAEFAMPSGGGMSPTTHRLLRMYEREYSHVEFTWQQVRAELIDVLRDVRIELVNGRTTNERARRRSEMSPSAREAEDRLPTIFVGGNVLARGLTLNGLQVSYFVRRAGAADTLLQMGRWFGYRPGYEDLVRIWIDSDVVDLFRYVAEISDDLRRSMREMNAMKLTPEHFGIKIRRHPETFMVTAASKQRAGEFYDGKVLVHGHKFESVALPPEADARARNRAALRALVTEAEATTQYETSASEQGGHMIWRGVPRGAVERFFLAFRGHESDPYFGLGNPTATVPQIAQYLGEAVNGEAWDVVLVNGSGSPHAITTHIKQAVSARNQLDLLDGRLYFANRRVATGSDIRNVVPRSALRELQESLRDDEKLTETTIVRRGLERPAILLYSVSSKEFPESQETPIAAVVLAFPGLSPQEEARALREKAGARFVVNKVFARAHLGVTDEEELEEGE</sequence>
<accession>U1MUS8</accession>
<dbReference type="Proteomes" id="UP000016462">
    <property type="component" value="Unassembled WGS sequence"/>
</dbReference>
<dbReference type="InterPro" id="IPR018310">
    <property type="entry name" value="Put_endonuclease_Z1-dom"/>
</dbReference>
<dbReference type="EMBL" id="ASHR01000021">
    <property type="protein sequence ID" value="ERG64395.1"/>
    <property type="molecule type" value="Genomic_DNA"/>
</dbReference>
<evidence type="ECO:0000313" key="3">
    <source>
        <dbReference type="Proteomes" id="UP000016462"/>
    </source>
</evidence>
<dbReference type="AlphaFoldDB" id="U1MUS8"/>
<keyword evidence="3" id="KW-1185">Reference proteome</keyword>
<name>U1MUS8_9MICO</name>
<comment type="caution">
    <text evidence="2">The sequence shown here is derived from an EMBL/GenBank/DDBJ whole genome shotgun (WGS) entry which is preliminary data.</text>
</comment>
<dbReference type="InterPro" id="IPR027417">
    <property type="entry name" value="P-loop_NTPase"/>
</dbReference>
<evidence type="ECO:0000313" key="2">
    <source>
        <dbReference type="EMBL" id="ERG64395.1"/>
    </source>
</evidence>
<proteinExistence type="predicted"/>
<protein>
    <recommendedName>
        <fullName evidence="1">Putative endonuclease Z1 domain-containing protein</fullName>
    </recommendedName>
</protein>